<dbReference type="AlphaFoldDB" id="A0A132HGZ7"/>
<gene>
    <name evidence="4" type="ORF">DDF84_002120</name>
</gene>
<dbReference type="Proteomes" id="UP000253772">
    <property type="component" value="Chromosome c1"/>
</dbReference>
<protein>
    <recommendedName>
        <fullName evidence="3">Putative Fis-like DNA-binding protein</fullName>
    </recommendedName>
</protein>
<name>A0A132HGZ7_9BURK</name>
<evidence type="ECO:0000256" key="3">
    <source>
        <dbReference type="ARBA" id="ARBA00029540"/>
    </source>
</evidence>
<dbReference type="PRINTS" id="PR01590">
    <property type="entry name" value="HTHFIS"/>
</dbReference>
<dbReference type="PANTHER" id="PTHR47918">
    <property type="entry name" value="DNA-BINDING PROTEIN FIS"/>
    <property type="match status" value="1"/>
</dbReference>
<dbReference type="SUPFAM" id="SSF46689">
    <property type="entry name" value="Homeodomain-like"/>
    <property type="match status" value="1"/>
</dbReference>
<dbReference type="GO" id="GO:0006355">
    <property type="term" value="P:regulation of DNA-templated transcription"/>
    <property type="evidence" value="ECO:0007669"/>
    <property type="project" value="InterPro"/>
</dbReference>
<dbReference type="PIRSF" id="PIRSF002097">
    <property type="entry name" value="DNA-binding_Fis"/>
    <property type="match status" value="1"/>
</dbReference>
<evidence type="ECO:0000256" key="2">
    <source>
        <dbReference type="ARBA" id="ARBA00023125"/>
    </source>
</evidence>
<dbReference type="OrthoDB" id="9802388at2"/>
<dbReference type="PANTHER" id="PTHR47918:SF1">
    <property type="entry name" value="DNA-BINDING PROTEIN FIS"/>
    <property type="match status" value="1"/>
</dbReference>
<dbReference type="Gene3D" id="1.10.10.60">
    <property type="entry name" value="Homeodomain-like"/>
    <property type="match status" value="1"/>
</dbReference>
<comment type="similarity">
    <text evidence="1">Belongs to the transcriptional regulatory Fis family.</text>
</comment>
<evidence type="ECO:0000256" key="1">
    <source>
        <dbReference type="ARBA" id="ARBA00008559"/>
    </source>
</evidence>
<evidence type="ECO:0000313" key="5">
    <source>
        <dbReference type="Proteomes" id="UP000253772"/>
    </source>
</evidence>
<dbReference type="InterPro" id="IPR009057">
    <property type="entry name" value="Homeodomain-like_sf"/>
</dbReference>
<keyword evidence="2" id="KW-0238">DNA-binding</keyword>
<reference evidence="4 5" key="1">
    <citation type="submission" date="2019-03" db="EMBL/GenBank/DDBJ databases">
        <title>Comparative insights into the high quality Complete genome sequence of highly metal resistant Cupriavidus metallidurans strain BS1 isolated from a gold-copper mine.</title>
        <authorList>
            <person name="Mazhar H.S."/>
            <person name="Rensing C."/>
        </authorList>
    </citation>
    <scope>NUCLEOTIDE SEQUENCE [LARGE SCALE GENOMIC DNA]</scope>
    <source>
        <strain evidence="4 5">BS1</strain>
    </source>
</reference>
<dbReference type="GeneID" id="60824030"/>
<dbReference type="InterPro" id="IPR002197">
    <property type="entry name" value="HTH_Fis"/>
</dbReference>
<sequence length="77" mass="8839">MSRNAIDQCIRDSLDTYFRDLDGEVPSNMYNMVLEAVERPLLEAVMTRAERNQSLAAAYLGINRNTLRKKLQQHGLL</sequence>
<dbReference type="InterPro" id="IPR005412">
    <property type="entry name" value="Fis_DNA-bd"/>
</dbReference>
<dbReference type="EMBL" id="CP037900">
    <property type="protein sequence ID" value="QBP08624.1"/>
    <property type="molecule type" value="Genomic_DNA"/>
</dbReference>
<evidence type="ECO:0000313" key="4">
    <source>
        <dbReference type="EMBL" id="QBP08624.1"/>
    </source>
</evidence>
<dbReference type="RefSeq" id="WP_008646031.1">
    <property type="nucleotide sequence ID" value="NZ_CP026544.1"/>
</dbReference>
<dbReference type="GO" id="GO:0043565">
    <property type="term" value="F:sequence-specific DNA binding"/>
    <property type="evidence" value="ECO:0007669"/>
    <property type="project" value="InterPro"/>
</dbReference>
<dbReference type="InterPro" id="IPR050207">
    <property type="entry name" value="Trans_regulatory_Fis"/>
</dbReference>
<dbReference type="Pfam" id="PF02954">
    <property type="entry name" value="HTH_8"/>
    <property type="match status" value="1"/>
</dbReference>
<dbReference type="OMA" id="LCEVEAP"/>
<organism evidence="4 5">
    <name type="scientific">Cupriavidus metallidurans</name>
    <dbReference type="NCBI Taxonomy" id="119219"/>
    <lineage>
        <taxon>Bacteria</taxon>
        <taxon>Pseudomonadati</taxon>
        <taxon>Pseudomonadota</taxon>
        <taxon>Betaproteobacteria</taxon>
        <taxon>Burkholderiales</taxon>
        <taxon>Burkholderiaceae</taxon>
        <taxon>Cupriavidus</taxon>
    </lineage>
</organism>
<accession>A0A132HGZ7</accession>
<dbReference type="NCBIfam" id="NF002517">
    <property type="entry name" value="PRK01905.1"/>
    <property type="match status" value="1"/>
</dbReference>
<proteinExistence type="inferred from homology"/>